<keyword evidence="1" id="KW-1133">Transmembrane helix</keyword>
<feature type="transmembrane region" description="Helical" evidence="1">
    <location>
        <begin position="81"/>
        <end position="102"/>
    </location>
</feature>
<name>A0A1F5MJK1_9BACT</name>
<dbReference type="AlphaFoldDB" id="A0A1F5MJK1"/>
<accession>A0A1F5MJK1</accession>
<evidence type="ECO:0000313" key="2">
    <source>
        <dbReference type="EMBL" id="OGE65557.1"/>
    </source>
</evidence>
<evidence type="ECO:0008006" key="4">
    <source>
        <dbReference type="Google" id="ProtNLM"/>
    </source>
</evidence>
<gene>
    <name evidence="2" type="ORF">A3B49_01955</name>
</gene>
<reference evidence="2 3" key="1">
    <citation type="journal article" date="2016" name="Nat. Commun.">
        <title>Thousands of microbial genomes shed light on interconnected biogeochemical processes in an aquifer system.</title>
        <authorList>
            <person name="Anantharaman K."/>
            <person name="Brown C.T."/>
            <person name="Hug L.A."/>
            <person name="Sharon I."/>
            <person name="Castelle C.J."/>
            <person name="Probst A.J."/>
            <person name="Thomas B.C."/>
            <person name="Singh A."/>
            <person name="Wilkins M.J."/>
            <person name="Karaoz U."/>
            <person name="Brodie E.L."/>
            <person name="Williams K.H."/>
            <person name="Hubbard S.S."/>
            <person name="Banfield J.F."/>
        </authorList>
    </citation>
    <scope>NUCLEOTIDE SEQUENCE [LARGE SCALE GENOMIC DNA]</scope>
</reference>
<proteinExistence type="predicted"/>
<keyword evidence="1" id="KW-0812">Transmembrane</keyword>
<keyword evidence="1" id="KW-0472">Membrane</keyword>
<feature type="transmembrane region" description="Helical" evidence="1">
    <location>
        <begin position="114"/>
        <end position="133"/>
    </location>
</feature>
<sequence>MIVPIVLLLLLTFIQSALLPFDLILIVIIVRSFLMNSRSNYYLAFLMGLLVAFLSGQPLGIMSIVYLLVVKVVHSIRLAAFASHWSVSIPVTFITVMIYYLLSKFLLGISLNLWYVPVQMIMVVPLYLIIGFWEERFIGRSVIKLKI</sequence>
<comment type="caution">
    <text evidence="2">The sequence shown here is derived from an EMBL/GenBank/DDBJ whole genome shotgun (WGS) entry which is preliminary data.</text>
</comment>
<evidence type="ECO:0000313" key="3">
    <source>
        <dbReference type="Proteomes" id="UP000178017"/>
    </source>
</evidence>
<dbReference type="Proteomes" id="UP000178017">
    <property type="component" value="Unassembled WGS sequence"/>
</dbReference>
<feature type="transmembrane region" description="Helical" evidence="1">
    <location>
        <begin position="7"/>
        <end position="30"/>
    </location>
</feature>
<feature type="transmembrane region" description="Helical" evidence="1">
    <location>
        <begin position="42"/>
        <end position="69"/>
    </location>
</feature>
<evidence type="ECO:0000256" key="1">
    <source>
        <dbReference type="SAM" id="Phobius"/>
    </source>
</evidence>
<dbReference type="EMBL" id="MFDO01000016">
    <property type="protein sequence ID" value="OGE65557.1"/>
    <property type="molecule type" value="Genomic_DNA"/>
</dbReference>
<protein>
    <recommendedName>
        <fullName evidence="4">Rod shape-determining protein MreD</fullName>
    </recommendedName>
</protein>
<organism evidence="2 3">
    <name type="scientific">Candidatus Daviesbacteria bacterium RIFCSPLOWO2_01_FULL_40_24</name>
    <dbReference type="NCBI Taxonomy" id="1797787"/>
    <lineage>
        <taxon>Bacteria</taxon>
        <taxon>Candidatus Daviesiibacteriota</taxon>
    </lineage>
</organism>